<reference evidence="2 3" key="1">
    <citation type="submission" date="2018-05" db="EMBL/GenBank/DDBJ databases">
        <title>Polaribacter aquimarinus sp. nov., isolated from sediment in a sediment of sea.</title>
        <authorList>
            <person name="Lu D."/>
        </authorList>
    </citation>
    <scope>NUCLEOTIDE SEQUENCE [LARGE SCALE GENOMIC DNA]</scope>
    <source>
        <strain evidence="2 3">ZY113</strain>
    </source>
</reference>
<feature type="transmembrane region" description="Helical" evidence="1">
    <location>
        <begin position="5"/>
        <end position="20"/>
    </location>
</feature>
<keyword evidence="3" id="KW-1185">Reference proteome</keyword>
<feature type="transmembrane region" description="Helical" evidence="1">
    <location>
        <begin position="93"/>
        <end position="111"/>
    </location>
</feature>
<dbReference type="AlphaFoldDB" id="A0A2U2J8B4"/>
<evidence type="ECO:0000256" key="1">
    <source>
        <dbReference type="SAM" id="Phobius"/>
    </source>
</evidence>
<dbReference type="EMBL" id="QFFG01000005">
    <property type="protein sequence ID" value="PWG04575.1"/>
    <property type="molecule type" value="Genomic_DNA"/>
</dbReference>
<feature type="transmembrane region" description="Helical" evidence="1">
    <location>
        <begin position="67"/>
        <end position="87"/>
    </location>
</feature>
<proteinExistence type="predicted"/>
<dbReference type="Proteomes" id="UP000245670">
    <property type="component" value="Unassembled WGS sequence"/>
</dbReference>
<evidence type="ECO:0008006" key="4">
    <source>
        <dbReference type="Google" id="ProtNLM"/>
    </source>
</evidence>
<gene>
    <name evidence="2" type="ORF">DIS07_11565</name>
</gene>
<protein>
    <recommendedName>
        <fullName evidence="4">DUF5673 domain-containing protein</fullName>
    </recommendedName>
</protein>
<keyword evidence="1" id="KW-1133">Transmembrane helix</keyword>
<comment type="caution">
    <text evidence="2">The sequence shown here is derived from an EMBL/GenBank/DDBJ whole genome shotgun (WGS) entry which is preliminary data.</text>
</comment>
<keyword evidence="1" id="KW-0812">Transmembrane</keyword>
<feature type="transmembrane region" description="Helical" evidence="1">
    <location>
        <begin position="26"/>
        <end position="46"/>
    </location>
</feature>
<accession>A0A2U2J8B4</accession>
<evidence type="ECO:0000313" key="2">
    <source>
        <dbReference type="EMBL" id="PWG04575.1"/>
    </source>
</evidence>
<organism evidence="2 3">
    <name type="scientific">Polaribacter aquimarinus</name>
    <dbReference type="NCBI Taxonomy" id="2100726"/>
    <lineage>
        <taxon>Bacteria</taxon>
        <taxon>Pseudomonadati</taxon>
        <taxon>Bacteroidota</taxon>
        <taxon>Flavobacteriia</taxon>
        <taxon>Flavobacteriales</taxon>
        <taxon>Flavobacteriaceae</taxon>
    </lineage>
</organism>
<name>A0A2U2J8B4_9FLAO</name>
<keyword evidence="1" id="KW-0472">Membrane</keyword>
<sequence length="203" mass="24812">MKYFTIIISLLIVFVILIFFDNTVVFFFNILIIPFFYLTLFFWEYSIFDKKIDEDFKIRSHKKSFQYYDFIFAVCWTIFIFLGNSTIKYKALFFPILWAPLIVNLVISYLYKKRKPYTLFIKNFELIVINRWTHKRNISGLNKILFDRIYKQFELKFDKGHKIKIGLKEYKKEDINKLLEILIKTSNYSITIPNNYKELENNR</sequence>
<evidence type="ECO:0000313" key="3">
    <source>
        <dbReference type="Proteomes" id="UP000245670"/>
    </source>
</evidence>